<proteinExistence type="predicted"/>
<dbReference type="EMBL" id="CP108473">
    <property type="protein sequence ID" value="WUS22093.1"/>
    <property type="molecule type" value="Genomic_DNA"/>
</dbReference>
<dbReference type="SUPFAM" id="SSF100950">
    <property type="entry name" value="NagB/RpiA/CoA transferase-like"/>
    <property type="match status" value="1"/>
</dbReference>
<evidence type="ECO:0000256" key="1">
    <source>
        <dbReference type="SAM" id="MobiDB-lite"/>
    </source>
</evidence>
<accession>A0ABZ1VIG5</accession>
<evidence type="ECO:0000313" key="3">
    <source>
        <dbReference type="Proteomes" id="UP001432292"/>
    </source>
</evidence>
<sequence length="74" mass="7885">MSVEHDKQLAAEAAAELMEDGMTVGLGTGLPSPVRPRKAGQQRRVDHREERGDVLTGHGWPRHHAGAAVLGGQP</sequence>
<gene>
    <name evidence="2" type="ORF">OG727_07185</name>
</gene>
<dbReference type="RefSeq" id="WP_328731204.1">
    <property type="nucleotide sequence ID" value="NZ_CP108029.1"/>
</dbReference>
<keyword evidence="3" id="KW-1185">Reference proteome</keyword>
<reference evidence="2" key="1">
    <citation type="submission" date="2022-10" db="EMBL/GenBank/DDBJ databases">
        <title>The complete genomes of actinobacterial strains from the NBC collection.</title>
        <authorList>
            <person name="Joergensen T.S."/>
            <person name="Alvarez Arevalo M."/>
            <person name="Sterndorff E.B."/>
            <person name="Faurdal D."/>
            <person name="Vuksanovic O."/>
            <person name="Mourched A.-S."/>
            <person name="Charusanti P."/>
            <person name="Shaw S."/>
            <person name="Blin K."/>
            <person name="Weber T."/>
        </authorList>
    </citation>
    <scope>NUCLEOTIDE SEQUENCE</scope>
    <source>
        <strain evidence="2">NBC_01256</strain>
    </source>
</reference>
<protein>
    <submittedName>
        <fullName evidence="2">Uncharacterized protein</fullName>
    </submittedName>
</protein>
<dbReference type="Gene3D" id="3.40.50.1360">
    <property type="match status" value="1"/>
</dbReference>
<evidence type="ECO:0000313" key="2">
    <source>
        <dbReference type="EMBL" id="WUS22093.1"/>
    </source>
</evidence>
<feature type="region of interest" description="Disordered" evidence="1">
    <location>
        <begin position="23"/>
        <end position="74"/>
    </location>
</feature>
<name>A0ABZ1VIG5_9ACTN</name>
<dbReference type="InterPro" id="IPR037171">
    <property type="entry name" value="NagB/RpiA_transferase-like"/>
</dbReference>
<organism evidence="2 3">
    <name type="scientific">Streptomyces caniferus</name>
    <dbReference type="NCBI Taxonomy" id="285557"/>
    <lineage>
        <taxon>Bacteria</taxon>
        <taxon>Bacillati</taxon>
        <taxon>Actinomycetota</taxon>
        <taxon>Actinomycetes</taxon>
        <taxon>Kitasatosporales</taxon>
        <taxon>Streptomycetaceae</taxon>
        <taxon>Streptomyces</taxon>
    </lineage>
</organism>
<dbReference type="Proteomes" id="UP001432292">
    <property type="component" value="Chromosome"/>
</dbReference>
<dbReference type="GeneID" id="96639333"/>
<feature type="compositionally biased region" description="Basic and acidic residues" evidence="1">
    <location>
        <begin position="43"/>
        <end position="53"/>
    </location>
</feature>